<dbReference type="InterPro" id="IPR044741">
    <property type="entry name" value="NsLTP-like"/>
</dbReference>
<evidence type="ECO:0000256" key="1">
    <source>
        <dbReference type="SAM" id="SignalP"/>
    </source>
</evidence>
<gene>
    <name evidence="3" type="ORF">RJ639_045000</name>
</gene>
<dbReference type="EMBL" id="JAVXUP010000682">
    <property type="protein sequence ID" value="KAK3023006.1"/>
    <property type="molecule type" value="Genomic_DNA"/>
</dbReference>
<dbReference type="SMART" id="SM00499">
    <property type="entry name" value="AAI"/>
    <property type="match status" value="1"/>
</dbReference>
<accession>A0AA88W8I7</accession>
<dbReference type="SUPFAM" id="SSF47699">
    <property type="entry name" value="Bifunctional inhibitor/lipid-transfer protein/seed storage 2S albumin"/>
    <property type="match status" value="1"/>
</dbReference>
<dbReference type="PANTHER" id="PTHR33122:SF79">
    <property type="entry name" value="LIPID-TRANSFER PROTEIN DIR1"/>
    <property type="match status" value="1"/>
</dbReference>
<evidence type="ECO:0000259" key="2">
    <source>
        <dbReference type="SMART" id="SM00499"/>
    </source>
</evidence>
<feature type="signal peptide" evidence="1">
    <location>
        <begin position="1"/>
        <end position="20"/>
    </location>
</feature>
<evidence type="ECO:0000313" key="4">
    <source>
        <dbReference type="Proteomes" id="UP001188597"/>
    </source>
</evidence>
<evidence type="ECO:0000313" key="3">
    <source>
        <dbReference type="EMBL" id="KAK3023006.1"/>
    </source>
</evidence>
<reference evidence="3" key="1">
    <citation type="submission" date="2022-12" db="EMBL/GenBank/DDBJ databases">
        <title>Draft genome assemblies for two species of Escallonia (Escalloniales).</title>
        <authorList>
            <person name="Chanderbali A."/>
            <person name="Dervinis C."/>
            <person name="Anghel I."/>
            <person name="Soltis D."/>
            <person name="Soltis P."/>
            <person name="Zapata F."/>
        </authorList>
    </citation>
    <scope>NUCLEOTIDE SEQUENCE</scope>
    <source>
        <strain evidence="3">UCBG64.0493</strain>
        <tissue evidence="3">Leaf</tissue>
    </source>
</reference>
<protein>
    <recommendedName>
        <fullName evidence="2">Bifunctional inhibitor/plant lipid transfer protein/seed storage helical domain-containing protein</fullName>
    </recommendedName>
</protein>
<feature type="domain" description="Bifunctional inhibitor/plant lipid transfer protein/seed storage helical" evidence="2">
    <location>
        <begin position="36"/>
        <end position="108"/>
    </location>
</feature>
<feature type="chain" id="PRO_5041740016" description="Bifunctional inhibitor/plant lipid transfer protein/seed storage helical domain-containing protein" evidence="1">
    <location>
        <begin position="21"/>
        <end position="108"/>
    </location>
</feature>
<comment type="caution">
    <text evidence="3">The sequence shown here is derived from an EMBL/GenBank/DDBJ whole genome shotgun (WGS) entry which is preliminary data.</text>
</comment>
<dbReference type="CDD" id="cd04660">
    <property type="entry name" value="nsLTP_like"/>
    <property type="match status" value="1"/>
</dbReference>
<dbReference type="InterPro" id="IPR036312">
    <property type="entry name" value="Bifun_inhib/LTP/seed_sf"/>
</dbReference>
<dbReference type="Gene3D" id="1.10.110.10">
    <property type="entry name" value="Plant lipid-transfer and hydrophobic proteins"/>
    <property type="match status" value="1"/>
</dbReference>
<dbReference type="Pfam" id="PF14368">
    <property type="entry name" value="LTP_2"/>
    <property type="match status" value="1"/>
</dbReference>
<name>A0AA88W8I7_9ASTE</name>
<sequence length="108" mass="11080">MEAYTKLVLVALVVIAAVGAETMAANGLSANSQTICGMSTDGLMLCKPAVSGDNPLPPTADCCSALAKADLPCMCTFKSSRMLPVLGIKPDLAMALPAKCNLPQLVHC</sequence>
<dbReference type="GO" id="GO:0009627">
    <property type="term" value="P:systemic acquired resistance"/>
    <property type="evidence" value="ECO:0007669"/>
    <property type="project" value="InterPro"/>
</dbReference>
<dbReference type="Proteomes" id="UP001188597">
    <property type="component" value="Unassembled WGS sequence"/>
</dbReference>
<organism evidence="3 4">
    <name type="scientific">Escallonia herrerae</name>
    <dbReference type="NCBI Taxonomy" id="1293975"/>
    <lineage>
        <taxon>Eukaryota</taxon>
        <taxon>Viridiplantae</taxon>
        <taxon>Streptophyta</taxon>
        <taxon>Embryophyta</taxon>
        <taxon>Tracheophyta</taxon>
        <taxon>Spermatophyta</taxon>
        <taxon>Magnoliopsida</taxon>
        <taxon>eudicotyledons</taxon>
        <taxon>Gunneridae</taxon>
        <taxon>Pentapetalae</taxon>
        <taxon>asterids</taxon>
        <taxon>campanulids</taxon>
        <taxon>Escalloniales</taxon>
        <taxon>Escalloniaceae</taxon>
        <taxon>Escallonia</taxon>
    </lineage>
</organism>
<dbReference type="AlphaFoldDB" id="A0AA88W8I7"/>
<dbReference type="InterPro" id="IPR039265">
    <property type="entry name" value="DIR1-like"/>
</dbReference>
<dbReference type="InterPro" id="IPR016140">
    <property type="entry name" value="Bifunc_inhib/LTP/seed_store"/>
</dbReference>
<keyword evidence="4" id="KW-1185">Reference proteome</keyword>
<keyword evidence="1" id="KW-0732">Signal</keyword>
<dbReference type="GO" id="GO:0005504">
    <property type="term" value="F:fatty acid binding"/>
    <property type="evidence" value="ECO:0007669"/>
    <property type="project" value="InterPro"/>
</dbReference>
<proteinExistence type="predicted"/>
<dbReference type="PANTHER" id="PTHR33122">
    <property type="entry name" value="LIPID BINDING PROTEIN-RELATED"/>
    <property type="match status" value="1"/>
</dbReference>